<protein>
    <submittedName>
        <fullName evidence="1">60S ribosomal export protein NMD3</fullName>
    </submittedName>
</protein>
<reference evidence="1 2" key="1">
    <citation type="submission" date="2021-11" db="EMBL/GenBank/DDBJ databases">
        <title>Aliifidinibius sp. nov., a new bacterium isolated from saline soil.</title>
        <authorList>
            <person name="Galisteo C."/>
            <person name="De La Haba R."/>
            <person name="Sanchez-Porro C."/>
            <person name="Ventosa A."/>
        </authorList>
    </citation>
    <scope>NUCLEOTIDE SEQUENCE [LARGE SCALE GENOMIC DNA]</scope>
    <source>
        <strain evidence="1 2">KACC 190600</strain>
    </source>
</reference>
<name>A0ABT3PU67_9BACT</name>
<sequence>MKNIDTNFKQERTRIFDNQRHDAYRTNKKHPDPTICSVCGSLYTNGRWTWDDIPEEASEVTCPACQRTEDNYPAGLIQLQGTFFDDHRDEIMNMIHNIKDMEISEHPLERFINISEKKDKTIITTTGIHLARRIGDSLVKAYEGYLNYNYDDEHLIRVFWQRDI</sequence>
<accession>A0ABT3PU67</accession>
<proteinExistence type="predicted"/>
<evidence type="ECO:0000313" key="1">
    <source>
        <dbReference type="EMBL" id="MCW9711396.1"/>
    </source>
</evidence>
<dbReference type="NCBIfam" id="NF040826">
    <property type="entry name" value="lxa_BCAM0308"/>
    <property type="match status" value="1"/>
</dbReference>
<comment type="caution">
    <text evidence="1">The sequence shown here is derived from an EMBL/GenBank/DDBJ whole genome shotgun (WGS) entry which is preliminary data.</text>
</comment>
<gene>
    <name evidence="1" type="ORF">LQ318_00635</name>
</gene>
<dbReference type="EMBL" id="JAJNDC010000001">
    <property type="protein sequence ID" value="MCW9711396.1"/>
    <property type="molecule type" value="Genomic_DNA"/>
</dbReference>
<dbReference type="Proteomes" id="UP001207337">
    <property type="component" value="Unassembled WGS sequence"/>
</dbReference>
<evidence type="ECO:0000313" key="2">
    <source>
        <dbReference type="Proteomes" id="UP001207337"/>
    </source>
</evidence>
<dbReference type="InterPro" id="IPR047706">
    <property type="entry name" value="BCAM0308-like"/>
</dbReference>
<dbReference type="RefSeq" id="WP_265786575.1">
    <property type="nucleotide sequence ID" value="NZ_BAABRS010000001.1"/>
</dbReference>
<organism evidence="1 2">
    <name type="scientific">Fodinibius salicampi</name>
    <dbReference type="NCBI Taxonomy" id="1920655"/>
    <lineage>
        <taxon>Bacteria</taxon>
        <taxon>Pseudomonadati</taxon>
        <taxon>Balneolota</taxon>
        <taxon>Balneolia</taxon>
        <taxon>Balneolales</taxon>
        <taxon>Balneolaceae</taxon>
        <taxon>Fodinibius</taxon>
    </lineage>
</organism>
<keyword evidence="2" id="KW-1185">Reference proteome</keyword>